<sequence>MAATNTYLFSPNIISDSPISRSPSKSISIFPHLCSPLHYRSLTRNIPLPGVASITYPPIDMEYLESEFSGHGVTFTGVNDSCVVRMELENGSIAKLMLPSGLITSYKAQMWHGGTMELLHTTVSEGQNGSPVIEGGVSLACKCENDEGLSWSPSSWALHEVKGDPQGSIQVELICRSSDGKIEARYMVTLQQDLLTSEIKIFNLGMASFRMMGSVLSHLTVSTPEASYAVGLEGSDFFSKPPFLANFSILPPGFGKRKTQASKKYRDPKSFGEIFSSWGTNNQNYDDPEKIARQTEKELEGEETDNYKHLTDEMSKIYKSAPRNFTLIDRGRRNSVVVGRDGFKEVYLLSPGSRHESYGRYSYICVGQAALLQPIIIESQSKWRGKQSLHNPNM</sequence>
<dbReference type="PANTHER" id="PTHR11122">
    <property type="entry name" value="APOSPORY-ASSOCIATED PROTEIN C-RELATED"/>
    <property type="match status" value="1"/>
</dbReference>
<dbReference type="EMBL" id="JACEIK010000134">
    <property type="protein sequence ID" value="MCD7450496.1"/>
    <property type="molecule type" value="Genomic_DNA"/>
</dbReference>
<dbReference type="Gene3D" id="2.70.98.10">
    <property type="match status" value="1"/>
</dbReference>
<evidence type="ECO:0008006" key="3">
    <source>
        <dbReference type="Google" id="ProtNLM"/>
    </source>
</evidence>
<dbReference type="PANTHER" id="PTHR11122:SF15">
    <property type="entry name" value="PROTEIN NDH-DEPENDENT CYCLIC ELECTRON FLOW 5"/>
    <property type="match status" value="1"/>
</dbReference>
<dbReference type="InterPro" id="IPR014718">
    <property type="entry name" value="GH-type_carb-bd"/>
</dbReference>
<keyword evidence="2" id="KW-1185">Reference proteome</keyword>
<name>A0ABS8RUK1_DATST</name>
<accession>A0ABS8RUK1</accession>
<dbReference type="InterPro" id="IPR011013">
    <property type="entry name" value="Gal_mutarotase_sf_dom"/>
</dbReference>
<evidence type="ECO:0000313" key="1">
    <source>
        <dbReference type="EMBL" id="MCD7450496.1"/>
    </source>
</evidence>
<evidence type="ECO:0000313" key="2">
    <source>
        <dbReference type="Proteomes" id="UP000823775"/>
    </source>
</evidence>
<proteinExistence type="predicted"/>
<protein>
    <recommendedName>
        <fullName evidence="3">Protein NDH-DEPENDENT CYCLIC ELECTRON FLOW 5</fullName>
    </recommendedName>
</protein>
<organism evidence="1 2">
    <name type="scientific">Datura stramonium</name>
    <name type="common">Jimsonweed</name>
    <name type="synonym">Common thornapple</name>
    <dbReference type="NCBI Taxonomy" id="4076"/>
    <lineage>
        <taxon>Eukaryota</taxon>
        <taxon>Viridiplantae</taxon>
        <taxon>Streptophyta</taxon>
        <taxon>Embryophyta</taxon>
        <taxon>Tracheophyta</taxon>
        <taxon>Spermatophyta</taxon>
        <taxon>Magnoliopsida</taxon>
        <taxon>eudicotyledons</taxon>
        <taxon>Gunneridae</taxon>
        <taxon>Pentapetalae</taxon>
        <taxon>asterids</taxon>
        <taxon>lamiids</taxon>
        <taxon>Solanales</taxon>
        <taxon>Solanaceae</taxon>
        <taxon>Solanoideae</taxon>
        <taxon>Datureae</taxon>
        <taxon>Datura</taxon>
    </lineage>
</organism>
<dbReference type="Proteomes" id="UP000823775">
    <property type="component" value="Unassembled WGS sequence"/>
</dbReference>
<gene>
    <name evidence="1" type="ORF">HAX54_006698</name>
</gene>
<comment type="caution">
    <text evidence="1">The sequence shown here is derived from an EMBL/GenBank/DDBJ whole genome shotgun (WGS) entry which is preliminary data.</text>
</comment>
<dbReference type="SUPFAM" id="SSF74650">
    <property type="entry name" value="Galactose mutarotase-like"/>
    <property type="match status" value="1"/>
</dbReference>
<reference evidence="1 2" key="1">
    <citation type="journal article" date="2021" name="BMC Genomics">
        <title>Datura genome reveals duplications of psychoactive alkaloid biosynthetic genes and high mutation rate following tissue culture.</title>
        <authorList>
            <person name="Rajewski A."/>
            <person name="Carter-House D."/>
            <person name="Stajich J."/>
            <person name="Litt A."/>
        </authorList>
    </citation>
    <scope>NUCLEOTIDE SEQUENCE [LARGE SCALE GENOMIC DNA]</scope>
    <source>
        <strain evidence="1">AR-01</strain>
    </source>
</reference>